<dbReference type="InterPro" id="IPR029063">
    <property type="entry name" value="SAM-dependent_MTases_sf"/>
</dbReference>
<protein>
    <submittedName>
        <fullName evidence="2">Class I SAM-dependent methyltransferase</fullName>
    </submittedName>
</protein>
<reference evidence="2" key="1">
    <citation type="submission" date="2021-02" db="EMBL/GenBank/DDBJ databases">
        <title>Fulvivirga sp. S481 isolated from sea water.</title>
        <authorList>
            <person name="Bae S.S."/>
            <person name="Baek K."/>
        </authorList>
    </citation>
    <scope>NUCLEOTIDE SEQUENCE</scope>
    <source>
        <strain evidence="2">S481</strain>
    </source>
</reference>
<dbReference type="Proteomes" id="UP000662783">
    <property type="component" value="Chromosome"/>
</dbReference>
<keyword evidence="2" id="KW-0489">Methyltransferase</keyword>
<dbReference type="Gene3D" id="3.40.50.150">
    <property type="entry name" value="Vaccinia Virus protein VP39"/>
    <property type="match status" value="1"/>
</dbReference>
<feature type="domain" description="Methyltransferase type 11" evidence="1">
    <location>
        <begin position="32"/>
        <end position="129"/>
    </location>
</feature>
<sequence length="188" mass="21492">MIQDLNKQFGNIDIYLLDQILKGRFENCSNLLDAGCGEGRNLTYFENRGLNIYGCDTNLMAIKMARMSHKNIPSENLLNSSIEDLELPEQYFDAIICTAVMHFAKDEKHFHQMLDKLVLLLKNEGILFIRMATDVGIQSKQSNGFTYLLPESDIENTFTKRGLQFIEPWKSVVVKGERSMGVFTLLKT</sequence>
<keyword evidence="3" id="KW-1185">Reference proteome</keyword>
<accession>A0A974WGC4</accession>
<name>A0A974WGC4_9BACT</name>
<dbReference type="CDD" id="cd02440">
    <property type="entry name" value="AdoMet_MTases"/>
    <property type="match status" value="1"/>
</dbReference>
<proteinExistence type="predicted"/>
<dbReference type="KEGG" id="fuv:JR347_02530"/>
<evidence type="ECO:0000259" key="1">
    <source>
        <dbReference type="Pfam" id="PF08241"/>
    </source>
</evidence>
<dbReference type="InterPro" id="IPR013216">
    <property type="entry name" value="Methyltransf_11"/>
</dbReference>
<dbReference type="PANTHER" id="PTHR43861">
    <property type="entry name" value="TRANS-ACONITATE 2-METHYLTRANSFERASE-RELATED"/>
    <property type="match status" value="1"/>
</dbReference>
<evidence type="ECO:0000313" key="3">
    <source>
        <dbReference type="Proteomes" id="UP000662783"/>
    </source>
</evidence>
<dbReference type="GO" id="GO:0032259">
    <property type="term" value="P:methylation"/>
    <property type="evidence" value="ECO:0007669"/>
    <property type="project" value="UniProtKB-KW"/>
</dbReference>
<keyword evidence="2" id="KW-0808">Transferase</keyword>
<dbReference type="SUPFAM" id="SSF53335">
    <property type="entry name" value="S-adenosyl-L-methionine-dependent methyltransferases"/>
    <property type="match status" value="1"/>
</dbReference>
<dbReference type="RefSeq" id="WP_205722486.1">
    <property type="nucleotide sequence ID" value="NZ_CP070608.1"/>
</dbReference>
<gene>
    <name evidence="2" type="ORF">JR347_02530</name>
</gene>
<organism evidence="2 3">
    <name type="scientific">Fulvivirga lutea</name>
    <dbReference type="NCBI Taxonomy" id="2810512"/>
    <lineage>
        <taxon>Bacteria</taxon>
        <taxon>Pseudomonadati</taxon>
        <taxon>Bacteroidota</taxon>
        <taxon>Cytophagia</taxon>
        <taxon>Cytophagales</taxon>
        <taxon>Fulvivirgaceae</taxon>
        <taxon>Fulvivirga</taxon>
    </lineage>
</organism>
<evidence type="ECO:0000313" key="2">
    <source>
        <dbReference type="EMBL" id="QSE97978.1"/>
    </source>
</evidence>
<dbReference type="GO" id="GO:0008757">
    <property type="term" value="F:S-adenosylmethionine-dependent methyltransferase activity"/>
    <property type="evidence" value="ECO:0007669"/>
    <property type="project" value="InterPro"/>
</dbReference>
<dbReference type="AlphaFoldDB" id="A0A974WGC4"/>
<dbReference type="Pfam" id="PF08241">
    <property type="entry name" value="Methyltransf_11"/>
    <property type="match status" value="1"/>
</dbReference>
<dbReference type="EMBL" id="CP070608">
    <property type="protein sequence ID" value="QSE97978.1"/>
    <property type="molecule type" value="Genomic_DNA"/>
</dbReference>